<dbReference type="PANTHER" id="PTHR37294">
    <property type="entry name" value="3'-5' EXORIBONUCLEASE YHAM"/>
    <property type="match status" value="1"/>
</dbReference>
<dbReference type="SUPFAM" id="SSF109604">
    <property type="entry name" value="HD-domain/PDEase-like"/>
    <property type="match status" value="1"/>
</dbReference>
<dbReference type="RefSeq" id="WP_173179397.1">
    <property type="nucleotide sequence ID" value="NZ_AP021876.1"/>
</dbReference>
<dbReference type="EMBL" id="AP021876">
    <property type="protein sequence ID" value="BBO82150.1"/>
    <property type="molecule type" value="Genomic_DNA"/>
</dbReference>
<dbReference type="SMART" id="SM00471">
    <property type="entry name" value="HDc"/>
    <property type="match status" value="1"/>
</dbReference>
<dbReference type="Pfam" id="PF01336">
    <property type="entry name" value="tRNA_anti-codon"/>
    <property type="match status" value="1"/>
</dbReference>
<dbReference type="InterPro" id="IPR012340">
    <property type="entry name" value="NA-bd_OB-fold"/>
</dbReference>
<evidence type="ECO:0000313" key="4">
    <source>
        <dbReference type="Proteomes" id="UP000425960"/>
    </source>
</evidence>
<feature type="domain" description="HD/PDEase" evidence="2">
    <location>
        <begin position="158"/>
        <end position="291"/>
    </location>
</feature>
<dbReference type="InterPro" id="IPR006674">
    <property type="entry name" value="HD_domain"/>
</dbReference>
<gene>
    <name evidence="3" type="primary">yhaM</name>
    <name evidence="3" type="ORF">DSCO28_27160</name>
</gene>
<dbReference type="GO" id="GO:0031125">
    <property type="term" value="P:rRNA 3'-end processing"/>
    <property type="evidence" value="ECO:0007669"/>
    <property type="project" value="TreeGrafter"/>
</dbReference>
<reference evidence="3 4" key="1">
    <citation type="submission" date="2019-11" db="EMBL/GenBank/DDBJ databases">
        <title>Comparative genomics of hydrocarbon-degrading Desulfosarcina strains.</title>
        <authorList>
            <person name="Watanabe M."/>
            <person name="Kojima H."/>
            <person name="Fukui M."/>
        </authorList>
    </citation>
    <scope>NUCLEOTIDE SEQUENCE [LARGE SCALE GENOMIC DNA]</scope>
    <source>
        <strain evidence="3 4">28bB2T</strain>
    </source>
</reference>
<dbReference type="NCBIfam" id="TIGR00277">
    <property type="entry name" value="HDIG"/>
    <property type="match status" value="1"/>
</dbReference>
<dbReference type="CDD" id="cd04492">
    <property type="entry name" value="YhaM_OBF_like"/>
    <property type="match status" value="1"/>
</dbReference>
<evidence type="ECO:0000256" key="1">
    <source>
        <dbReference type="ARBA" id="ARBA00022801"/>
    </source>
</evidence>
<dbReference type="GO" id="GO:0016787">
    <property type="term" value="F:hydrolase activity"/>
    <property type="evidence" value="ECO:0007669"/>
    <property type="project" value="UniProtKB-KW"/>
</dbReference>
<dbReference type="InterPro" id="IPR003607">
    <property type="entry name" value="HD/PDEase_dom"/>
</dbReference>
<name>A0A5K7ZQP7_9BACT</name>
<evidence type="ECO:0000313" key="3">
    <source>
        <dbReference type="EMBL" id="BBO82150.1"/>
    </source>
</evidence>
<accession>A0A5K7ZQP7</accession>
<dbReference type="SUPFAM" id="SSF50249">
    <property type="entry name" value="Nucleic acid-binding proteins"/>
    <property type="match status" value="1"/>
</dbReference>
<proteinExistence type="predicted"/>
<dbReference type="CDD" id="cd00077">
    <property type="entry name" value="HDc"/>
    <property type="match status" value="1"/>
</dbReference>
<protein>
    <submittedName>
        <fullName evidence="3">HD family phosphohydrolase</fullName>
    </submittedName>
</protein>
<sequence length="321" mass="35797">MPKPFVSELVAGNAVDAVFLLAERNMAHKKDGNPFLTVTLADRTGQVKGVVWDQVERIAAAVTEGDFVHVRAQVGEYRGGLQMVVKDMLRVPADQVDPADFLPTTSRDVGKMFDRLREMTGRMQNPHLKRLFEVFWADDEFVAAYTRAPAAKMMHHAYIGGLLEHTLSMAVLAGMVAGHYSGVDRDLLLAGVILHDVGKVRELEYARRIDYTDEGRLLSHIIIGLSMLDEKLGQVPDFPPVQAQLLKHMIVSHHGSRAFGSPEPPKTIEAVLLNHIDEMDSRVNSIREYVAKDPSDGSWTPYHRLLERHFYKGPGPDTGND</sequence>
<organism evidence="3 4">
    <name type="scientific">Desulfosarcina ovata subsp. sediminis</name>
    <dbReference type="NCBI Taxonomy" id="885957"/>
    <lineage>
        <taxon>Bacteria</taxon>
        <taxon>Pseudomonadati</taxon>
        <taxon>Thermodesulfobacteriota</taxon>
        <taxon>Desulfobacteria</taxon>
        <taxon>Desulfobacterales</taxon>
        <taxon>Desulfosarcinaceae</taxon>
        <taxon>Desulfosarcina</taxon>
    </lineage>
</organism>
<dbReference type="PANTHER" id="PTHR37294:SF1">
    <property type="entry name" value="3'-5' EXORIBONUCLEASE YHAM"/>
    <property type="match status" value="1"/>
</dbReference>
<dbReference type="InterPro" id="IPR050798">
    <property type="entry name" value="YhaM_exoribonuc/phosphodiest"/>
</dbReference>
<dbReference type="GO" id="GO:0003676">
    <property type="term" value="F:nucleic acid binding"/>
    <property type="evidence" value="ECO:0007669"/>
    <property type="project" value="InterPro"/>
</dbReference>
<dbReference type="Gene3D" id="2.40.50.140">
    <property type="entry name" value="Nucleic acid-binding proteins"/>
    <property type="match status" value="1"/>
</dbReference>
<dbReference type="KEGG" id="dov:DSCO28_27160"/>
<keyword evidence="1 3" id="KW-0378">Hydrolase</keyword>
<dbReference type="Pfam" id="PF01966">
    <property type="entry name" value="HD"/>
    <property type="match status" value="1"/>
</dbReference>
<dbReference type="Gene3D" id="1.10.3210.10">
    <property type="entry name" value="Hypothetical protein af1432"/>
    <property type="match status" value="1"/>
</dbReference>
<dbReference type="AlphaFoldDB" id="A0A5K7ZQP7"/>
<dbReference type="InterPro" id="IPR006675">
    <property type="entry name" value="HDIG_dom"/>
</dbReference>
<dbReference type="Proteomes" id="UP000425960">
    <property type="component" value="Chromosome"/>
</dbReference>
<evidence type="ECO:0000259" key="2">
    <source>
        <dbReference type="SMART" id="SM00471"/>
    </source>
</evidence>
<dbReference type="InterPro" id="IPR004365">
    <property type="entry name" value="NA-bd_OB_tRNA"/>
</dbReference>